<feature type="region of interest" description="Disordered" evidence="1">
    <location>
        <begin position="1"/>
        <end position="22"/>
    </location>
</feature>
<keyword evidence="3" id="KW-1185">Reference proteome</keyword>
<feature type="region of interest" description="Disordered" evidence="1">
    <location>
        <begin position="228"/>
        <end position="265"/>
    </location>
</feature>
<evidence type="ECO:0000313" key="3">
    <source>
        <dbReference type="Proteomes" id="UP000282454"/>
    </source>
</evidence>
<name>A0A421B7C1_9PSEU</name>
<gene>
    <name evidence="2" type="ORF">CLV68_0700</name>
</gene>
<dbReference type="EMBL" id="RCDD01000001">
    <property type="protein sequence ID" value="RLK60199.1"/>
    <property type="molecule type" value="Genomic_DNA"/>
</dbReference>
<dbReference type="Proteomes" id="UP000282454">
    <property type="component" value="Unassembled WGS sequence"/>
</dbReference>
<comment type="caution">
    <text evidence="2">The sequence shown here is derived from an EMBL/GenBank/DDBJ whole genome shotgun (WGS) entry which is preliminary data.</text>
</comment>
<feature type="region of interest" description="Disordered" evidence="1">
    <location>
        <begin position="295"/>
        <end position="445"/>
    </location>
</feature>
<feature type="compositionally biased region" description="Basic and acidic residues" evidence="1">
    <location>
        <begin position="12"/>
        <end position="22"/>
    </location>
</feature>
<reference evidence="2 3" key="1">
    <citation type="submission" date="2018-10" db="EMBL/GenBank/DDBJ databases">
        <title>Genomic Encyclopedia of Archaeal and Bacterial Type Strains, Phase II (KMG-II): from individual species to whole genera.</title>
        <authorList>
            <person name="Goeker M."/>
        </authorList>
    </citation>
    <scope>NUCLEOTIDE SEQUENCE [LARGE SCALE GENOMIC DNA]</scope>
    <source>
        <strain evidence="2 3">DSM 45657</strain>
    </source>
</reference>
<feature type="compositionally biased region" description="Basic and acidic residues" evidence="1">
    <location>
        <begin position="361"/>
        <end position="382"/>
    </location>
</feature>
<accession>A0A421B7C1</accession>
<feature type="compositionally biased region" description="Basic and acidic residues" evidence="1">
    <location>
        <begin position="232"/>
        <end position="244"/>
    </location>
</feature>
<sequence length="445" mass="48041">MTVVRAGHTARRAVENQGHRSVDRSGRRWMVCSLTRLVHRSAELSTEPSPDVGRVAPRQRGDCPQGCTQVYPRFSVTQATWVRSFVMFLAVWTEPALPQKPGDPAVPAGIRPELDPVGTPPRPAIRRRRRRCGGHSTAAIKSATRAGAAELFCAWGWVGALPLRDRTGGVRAAGDTRPRRTYCAGRSLHESRWTRAVNTRAAGEARPRCPDPPGSTTARTLLPRWAARRRSNKEVRRCERDDRPPAVGASRPSCRGSTVPGTGGAVVGRSWAWPARSCHARFGACARDLSIPARAHTGAGGCCQKRRETGRAGSRDSSGGVRPLGGGAGPTRPRPRRGSQGVCSRSPRRASGSGPWCGRDPPTELHVGDTERVLRALGERGTHRYRGARRAQREDHHLVPPAPRAPTLGWRSTSPRPAPAFPWMGRSEGSTLPGSAAHPVPVTCG</sequence>
<protein>
    <submittedName>
        <fullName evidence="2">Uncharacterized protein</fullName>
    </submittedName>
</protein>
<proteinExistence type="predicted"/>
<feature type="region of interest" description="Disordered" evidence="1">
    <location>
        <begin position="107"/>
        <end position="128"/>
    </location>
</feature>
<dbReference type="AlphaFoldDB" id="A0A421B7C1"/>
<evidence type="ECO:0000313" key="2">
    <source>
        <dbReference type="EMBL" id="RLK60199.1"/>
    </source>
</evidence>
<organism evidence="2 3">
    <name type="scientific">Actinokineospora cianjurensis</name>
    <dbReference type="NCBI Taxonomy" id="585224"/>
    <lineage>
        <taxon>Bacteria</taxon>
        <taxon>Bacillati</taxon>
        <taxon>Actinomycetota</taxon>
        <taxon>Actinomycetes</taxon>
        <taxon>Pseudonocardiales</taxon>
        <taxon>Pseudonocardiaceae</taxon>
        <taxon>Actinokineospora</taxon>
    </lineage>
</organism>
<evidence type="ECO:0000256" key="1">
    <source>
        <dbReference type="SAM" id="MobiDB-lite"/>
    </source>
</evidence>
<feature type="compositionally biased region" description="Basic and acidic residues" evidence="1">
    <location>
        <begin position="305"/>
        <end position="314"/>
    </location>
</feature>